<feature type="region of interest" description="Disordered" evidence="1">
    <location>
        <begin position="1"/>
        <end position="22"/>
    </location>
</feature>
<keyword evidence="3" id="KW-1185">Reference proteome</keyword>
<proteinExistence type="predicted"/>
<evidence type="ECO:0000256" key="1">
    <source>
        <dbReference type="SAM" id="MobiDB-lite"/>
    </source>
</evidence>
<organism evidence="2 3">
    <name type="scientific">Cordylochernes scorpioides</name>
    <dbReference type="NCBI Taxonomy" id="51811"/>
    <lineage>
        <taxon>Eukaryota</taxon>
        <taxon>Metazoa</taxon>
        <taxon>Ecdysozoa</taxon>
        <taxon>Arthropoda</taxon>
        <taxon>Chelicerata</taxon>
        <taxon>Arachnida</taxon>
        <taxon>Pseudoscorpiones</taxon>
        <taxon>Cheliferoidea</taxon>
        <taxon>Chernetidae</taxon>
        <taxon>Cordylochernes</taxon>
    </lineage>
</organism>
<dbReference type="Proteomes" id="UP001235939">
    <property type="component" value="Chromosome X"/>
</dbReference>
<sequence length="146" mass="16278">MLASFSRVECRGDESTPGPPLCTGGYPQVFPGRIFEDSPLGYALKVAIREESSLTRDDLAQRFKSKWVPHKLSTVNKKQRVETCFSLIFDVLNYPYSIECLLVTISGPSMTLPSISSPLAVPTGHCTSHHRYFFISTKDYTLSPVD</sequence>
<evidence type="ECO:0000313" key="3">
    <source>
        <dbReference type="Proteomes" id="UP001235939"/>
    </source>
</evidence>
<name>A0ABY6LXW1_9ARAC</name>
<protein>
    <submittedName>
        <fullName evidence="2">Uncharacterized protein</fullName>
    </submittedName>
</protein>
<gene>
    <name evidence="2" type="ORF">LAZ67_X004049</name>
</gene>
<dbReference type="EMBL" id="CP092886">
    <property type="protein sequence ID" value="UYV84932.1"/>
    <property type="molecule type" value="Genomic_DNA"/>
</dbReference>
<evidence type="ECO:0000313" key="2">
    <source>
        <dbReference type="EMBL" id="UYV84932.1"/>
    </source>
</evidence>
<accession>A0ABY6LXW1</accession>
<reference evidence="2 3" key="1">
    <citation type="submission" date="2022-03" db="EMBL/GenBank/DDBJ databases">
        <title>A chromosomal length assembly of Cordylochernes scorpioides.</title>
        <authorList>
            <person name="Zeh D."/>
            <person name="Zeh J."/>
        </authorList>
    </citation>
    <scope>NUCLEOTIDE SEQUENCE [LARGE SCALE GENOMIC DNA]</scope>
    <source>
        <strain evidence="2">IN4F17</strain>
        <tissue evidence="2">Whole Body</tissue>
    </source>
</reference>